<dbReference type="InterPro" id="IPR029058">
    <property type="entry name" value="AB_hydrolase_fold"/>
</dbReference>
<comment type="pathway">
    <text evidence="1">Secondary metabolite biosynthesis; terpenoid biosynthesis.</text>
</comment>
<sequence length="324" mass="36659">MEGIEHTTISANGLNIHIAQKGEGPIVLFIHGFPELWYSWRHQILFLADHGYRAVAPDLRGYGATTGAPLNDPTKFTIHHLVGDMMAVIDAVTKEGDDEKVFVVGHDWGAIVAWHLCMVRPDRVKGLVNMSVPFIPWNPNGDMATMLAHAYGEDHYMSRFQEPGDIEAELGKMSAETVMKKFLAYRDPDQIYFPKGKGFRYSPGDTPVTLPNWLSQEDVEYFATHLQKTGITGGVNYYRAFHLSWELSAAWKGAKVTVPTKFMIGDLDLTYHMPGMKEYIVGDEFKKDVPLLEEVVVMEGVAHFINQEVPHQVNRHIIDFLRKF</sequence>
<dbReference type="InterPro" id="IPR000639">
    <property type="entry name" value="Epox_hydrolase-like"/>
</dbReference>
<evidence type="ECO:0000256" key="2">
    <source>
        <dbReference type="ARBA" id="ARBA00013006"/>
    </source>
</evidence>
<evidence type="ECO:0000256" key="6">
    <source>
        <dbReference type="ARBA" id="ARBA00058358"/>
    </source>
</evidence>
<comment type="similarity">
    <text evidence="4">Belongs to the AB hydrolase superfamily. Epoxide hydrolase family.</text>
</comment>
<dbReference type="EC" id="3.3.2.10" evidence="2"/>
<accession>A0AAP0CBJ6</accession>
<protein>
    <recommendedName>
        <fullName evidence="2">soluble epoxide hydrolase</fullName>
        <ecNumber evidence="2">3.3.2.10</ecNumber>
    </recommendedName>
</protein>
<evidence type="ECO:0000313" key="9">
    <source>
        <dbReference type="EMBL" id="KAK9052941.1"/>
    </source>
</evidence>
<dbReference type="EMBL" id="JBCNJP010000027">
    <property type="protein sequence ID" value="KAK9052941.1"/>
    <property type="molecule type" value="Genomic_DNA"/>
</dbReference>
<evidence type="ECO:0000256" key="5">
    <source>
        <dbReference type="ARBA" id="ARBA00051067"/>
    </source>
</evidence>
<dbReference type="Gene3D" id="3.40.50.1820">
    <property type="entry name" value="alpha/beta hydrolase"/>
    <property type="match status" value="1"/>
</dbReference>
<evidence type="ECO:0000259" key="8">
    <source>
        <dbReference type="Pfam" id="PF00561"/>
    </source>
</evidence>
<dbReference type="Proteomes" id="UP001408789">
    <property type="component" value="Unassembled WGS sequence"/>
</dbReference>
<evidence type="ECO:0000256" key="3">
    <source>
        <dbReference type="ARBA" id="ARBA00022801"/>
    </source>
</evidence>
<dbReference type="InterPro" id="IPR000073">
    <property type="entry name" value="AB_hydrolase_1"/>
</dbReference>
<keyword evidence="3" id="KW-0378">Hydrolase</keyword>
<gene>
    <name evidence="9" type="ORF">SSX86_029571</name>
</gene>
<dbReference type="AlphaFoldDB" id="A0AAP0CBJ6"/>
<dbReference type="PRINTS" id="PR00412">
    <property type="entry name" value="EPOXHYDRLASE"/>
</dbReference>
<comment type="catalytic activity">
    <reaction evidence="5">
        <text>an epoxide + H2O = an ethanediol</text>
        <dbReference type="Rhea" id="RHEA:19037"/>
        <dbReference type="ChEBI" id="CHEBI:15377"/>
        <dbReference type="ChEBI" id="CHEBI:32955"/>
        <dbReference type="ChEBI" id="CHEBI:140594"/>
        <dbReference type="EC" id="3.3.2.10"/>
    </reaction>
    <physiologicalReaction direction="left-to-right" evidence="5">
        <dbReference type="Rhea" id="RHEA:19038"/>
    </physiologicalReaction>
</comment>
<feature type="domain" description="AB hydrolase-1" evidence="8">
    <location>
        <begin position="25"/>
        <end position="139"/>
    </location>
</feature>
<reference evidence="9 10" key="1">
    <citation type="submission" date="2024-04" db="EMBL/GenBank/DDBJ databases">
        <title>The reference genome of an endangered Asteraceae, Deinandra increscens subsp. villosa, native to the Central Coast of California.</title>
        <authorList>
            <person name="Guilliams M."/>
            <person name="Hasenstab-Lehman K."/>
            <person name="Meyer R."/>
            <person name="Mcevoy S."/>
        </authorList>
    </citation>
    <scope>NUCLEOTIDE SEQUENCE [LARGE SCALE GENOMIC DNA]</scope>
    <source>
        <tissue evidence="9">Leaf</tissue>
    </source>
</reference>
<name>A0AAP0CBJ6_9ASTR</name>
<keyword evidence="10" id="KW-1185">Reference proteome</keyword>
<organism evidence="9 10">
    <name type="scientific">Deinandra increscens subsp. villosa</name>
    <dbReference type="NCBI Taxonomy" id="3103831"/>
    <lineage>
        <taxon>Eukaryota</taxon>
        <taxon>Viridiplantae</taxon>
        <taxon>Streptophyta</taxon>
        <taxon>Embryophyta</taxon>
        <taxon>Tracheophyta</taxon>
        <taxon>Spermatophyta</taxon>
        <taxon>Magnoliopsida</taxon>
        <taxon>eudicotyledons</taxon>
        <taxon>Gunneridae</taxon>
        <taxon>Pentapetalae</taxon>
        <taxon>asterids</taxon>
        <taxon>campanulids</taxon>
        <taxon>Asterales</taxon>
        <taxon>Asteraceae</taxon>
        <taxon>Asteroideae</taxon>
        <taxon>Heliantheae alliance</taxon>
        <taxon>Madieae</taxon>
        <taxon>Madiinae</taxon>
        <taxon>Deinandra</taxon>
    </lineage>
</organism>
<comment type="catalytic activity">
    <reaction evidence="7">
        <text>(24S)-24,25-epoxycucurbitadienol + H2O = (24R)-24,25-dihydroxycucurbitadienol</text>
        <dbReference type="Rhea" id="RHEA:81855"/>
        <dbReference type="ChEBI" id="CHEBI:15377"/>
        <dbReference type="ChEBI" id="CHEBI:229949"/>
        <dbReference type="ChEBI" id="CHEBI:229950"/>
    </reaction>
    <physiologicalReaction direction="left-to-right" evidence="7">
        <dbReference type="Rhea" id="RHEA:81856"/>
    </physiologicalReaction>
</comment>
<dbReference type="PRINTS" id="PR00111">
    <property type="entry name" value="ABHYDROLASE"/>
</dbReference>
<evidence type="ECO:0000256" key="4">
    <source>
        <dbReference type="ARBA" id="ARBA00038334"/>
    </source>
</evidence>
<comment type="function">
    <text evidence="6">Epoxide hydrolase involved in the biosynthesis of cucurbitacin and mogroside tetracyclic triterpene natural products (e.g. siamenoside I and mogrosides IV, V and VI). Cucurbitacins have cytotoxic properties and exhibit deterrent taste as a defense barrier against herbivores. Mogrosides are nonsugar highly oxygenated compounds used as high-intensity zero-calorie sweeteners; they also possess pharmacological properties such as regulating immunity, lowering blood sugar and lipid levels, protecting the liver, and acting as antioxidants and antitumor agents. Catalyzes the hydrolysis of aromatic epoxide-containing substrates, such as the conversion of 24,25-epoxycucurbitadienol to 24,25-dihydroxycucurbitadienol.</text>
</comment>
<dbReference type="Pfam" id="PF00561">
    <property type="entry name" value="Abhydrolase_1"/>
    <property type="match status" value="1"/>
</dbReference>
<evidence type="ECO:0000313" key="10">
    <source>
        <dbReference type="Proteomes" id="UP001408789"/>
    </source>
</evidence>
<dbReference type="FunFam" id="3.40.50.1820:FF:000161">
    <property type="entry name" value="Epoxide hydrolase"/>
    <property type="match status" value="1"/>
</dbReference>
<comment type="caution">
    <text evidence="9">The sequence shown here is derived from an EMBL/GenBank/DDBJ whole genome shotgun (WGS) entry which is preliminary data.</text>
</comment>
<proteinExistence type="inferred from homology"/>
<evidence type="ECO:0000256" key="7">
    <source>
        <dbReference type="ARBA" id="ARBA00093212"/>
    </source>
</evidence>
<dbReference type="SUPFAM" id="SSF53474">
    <property type="entry name" value="alpha/beta-Hydrolases"/>
    <property type="match status" value="1"/>
</dbReference>
<evidence type="ECO:0000256" key="1">
    <source>
        <dbReference type="ARBA" id="ARBA00004721"/>
    </source>
</evidence>
<dbReference type="GO" id="GO:0004301">
    <property type="term" value="F:epoxide hydrolase activity"/>
    <property type="evidence" value="ECO:0007669"/>
    <property type="project" value="UniProtKB-EC"/>
</dbReference>
<dbReference type="PANTHER" id="PTHR43329">
    <property type="entry name" value="EPOXIDE HYDROLASE"/>
    <property type="match status" value="1"/>
</dbReference>